<evidence type="ECO:0000256" key="3">
    <source>
        <dbReference type="ARBA" id="ARBA00023098"/>
    </source>
</evidence>
<dbReference type="InterPro" id="IPR002641">
    <property type="entry name" value="PNPLA_dom"/>
</dbReference>
<keyword evidence="3 4" id="KW-0443">Lipid metabolism</keyword>
<dbReference type="PANTHER" id="PTHR14226:SF29">
    <property type="entry name" value="NEUROPATHY TARGET ESTERASE SWS"/>
    <property type="match status" value="1"/>
</dbReference>
<dbReference type="Proteomes" id="UP000271678">
    <property type="component" value="Unassembled WGS sequence"/>
</dbReference>
<proteinExistence type="predicted"/>
<keyword evidence="7" id="KW-1185">Reference proteome</keyword>
<feature type="short sequence motif" description="GXSXG" evidence="4">
    <location>
        <begin position="41"/>
        <end position="45"/>
    </location>
</feature>
<dbReference type="Gene3D" id="3.40.1090.10">
    <property type="entry name" value="Cytosolic phospholipase A2 catalytic domain"/>
    <property type="match status" value="2"/>
</dbReference>
<evidence type="ECO:0000256" key="4">
    <source>
        <dbReference type="PROSITE-ProRule" id="PRU01161"/>
    </source>
</evidence>
<dbReference type="InterPro" id="IPR016035">
    <property type="entry name" value="Acyl_Trfase/lysoPLipase"/>
</dbReference>
<feature type="active site" description="Proton acceptor" evidence="4">
    <location>
        <position position="171"/>
    </location>
</feature>
<dbReference type="AlphaFoldDB" id="A0A3M9LWM6"/>
<keyword evidence="2 4" id="KW-0442">Lipid degradation</keyword>
<protein>
    <submittedName>
        <fullName evidence="6">Patatin-like phospholipase family protein</fullName>
    </submittedName>
</protein>
<dbReference type="GO" id="GO:0016787">
    <property type="term" value="F:hydrolase activity"/>
    <property type="evidence" value="ECO:0007669"/>
    <property type="project" value="UniProtKB-UniRule"/>
</dbReference>
<dbReference type="SUPFAM" id="SSF52151">
    <property type="entry name" value="FabD/lysophospholipase-like"/>
    <property type="match status" value="1"/>
</dbReference>
<reference evidence="6 7" key="1">
    <citation type="submission" date="2018-11" db="EMBL/GenBank/DDBJ databases">
        <title>Draft genome of Simplicispira Flexivirga sp. BO-16.</title>
        <authorList>
            <person name="Im W.T."/>
        </authorList>
    </citation>
    <scope>NUCLEOTIDE SEQUENCE [LARGE SCALE GENOMIC DNA]</scope>
    <source>
        <strain evidence="6 7">BO-16</strain>
    </source>
</reference>
<comment type="caution">
    <text evidence="6">The sequence shown here is derived from an EMBL/GenBank/DDBJ whole genome shotgun (WGS) entry which is preliminary data.</text>
</comment>
<feature type="short sequence motif" description="GXGXXG" evidence="4">
    <location>
        <begin position="14"/>
        <end position="19"/>
    </location>
</feature>
<feature type="active site" description="Nucleophile" evidence="4">
    <location>
        <position position="43"/>
    </location>
</feature>
<evidence type="ECO:0000259" key="5">
    <source>
        <dbReference type="PROSITE" id="PS51635"/>
    </source>
</evidence>
<dbReference type="RefSeq" id="WP_123273095.1">
    <property type="nucleotide sequence ID" value="NZ_RJJQ01000029.1"/>
</dbReference>
<evidence type="ECO:0000313" key="7">
    <source>
        <dbReference type="Proteomes" id="UP000271678"/>
    </source>
</evidence>
<gene>
    <name evidence="6" type="ORF">EFY87_19210</name>
</gene>
<dbReference type="InterPro" id="IPR050301">
    <property type="entry name" value="NTE"/>
</dbReference>
<feature type="short sequence motif" description="DGA/G" evidence="4">
    <location>
        <begin position="171"/>
        <end position="173"/>
    </location>
</feature>
<feature type="domain" description="PNPLA" evidence="5">
    <location>
        <begin position="10"/>
        <end position="184"/>
    </location>
</feature>
<organism evidence="6 7">
    <name type="scientific">Flexivirga caeni</name>
    <dbReference type="NCBI Taxonomy" id="2294115"/>
    <lineage>
        <taxon>Bacteria</taxon>
        <taxon>Bacillati</taxon>
        <taxon>Actinomycetota</taxon>
        <taxon>Actinomycetes</taxon>
        <taxon>Micrococcales</taxon>
        <taxon>Dermacoccaceae</taxon>
        <taxon>Flexivirga</taxon>
    </lineage>
</organism>
<name>A0A3M9LWM6_9MICO</name>
<dbReference type="GO" id="GO:0016042">
    <property type="term" value="P:lipid catabolic process"/>
    <property type="evidence" value="ECO:0007669"/>
    <property type="project" value="UniProtKB-UniRule"/>
</dbReference>
<dbReference type="PROSITE" id="PS51635">
    <property type="entry name" value="PNPLA"/>
    <property type="match status" value="1"/>
</dbReference>
<dbReference type="PANTHER" id="PTHR14226">
    <property type="entry name" value="NEUROPATHY TARGET ESTERASE/SWISS CHEESE D.MELANOGASTER"/>
    <property type="match status" value="1"/>
</dbReference>
<evidence type="ECO:0000256" key="2">
    <source>
        <dbReference type="ARBA" id="ARBA00022963"/>
    </source>
</evidence>
<dbReference type="Pfam" id="PF01734">
    <property type="entry name" value="Patatin"/>
    <property type="match status" value="1"/>
</dbReference>
<accession>A0A3M9LWM6</accession>
<evidence type="ECO:0000256" key="1">
    <source>
        <dbReference type="ARBA" id="ARBA00022801"/>
    </source>
</evidence>
<dbReference type="OrthoDB" id="4080114at2"/>
<evidence type="ECO:0000313" key="6">
    <source>
        <dbReference type="EMBL" id="RNI17729.1"/>
    </source>
</evidence>
<sequence length="280" mass="30242">MSQPDRHVAFVLGGGGVLGASQIGALRALVERGIRPDLVVGTSIGAINGAFVASDPTVGGVERLTELWSSMGNGRLLLGSDARRPHRRAGRSRRWRTHLYSPGPMLRILRQELPVQTFEELAVPYQCVAASVEHAVSHWFSSGPLPVAIAASCAVPGMFPPMQIGGEHFFDGGLVHSIPVGRAVKLGATEIYVLQVGRVEQPLSPPKWPWEVGQVTFEIARRHRYLEELASVPPGITVHVLPTGAEDAPSVSLLHMNREFVSGRIDRAYDTARGYLDAGQ</sequence>
<dbReference type="EMBL" id="RJJQ01000029">
    <property type="protein sequence ID" value="RNI17729.1"/>
    <property type="molecule type" value="Genomic_DNA"/>
</dbReference>
<keyword evidence="1 4" id="KW-0378">Hydrolase</keyword>